<evidence type="ECO:0000259" key="1">
    <source>
        <dbReference type="Pfam" id="PF04195"/>
    </source>
</evidence>
<dbReference type="InterPro" id="IPR007321">
    <property type="entry name" value="Transposase_28"/>
</dbReference>
<organism evidence="2 3">
    <name type="scientific">Tanacetum coccineum</name>
    <dbReference type="NCBI Taxonomy" id="301880"/>
    <lineage>
        <taxon>Eukaryota</taxon>
        <taxon>Viridiplantae</taxon>
        <taxon>Streptophyta</taxon>
        <taxon>Embryophyta</taxon>
        <taxon>Tracheophyta</taxon>
        <taxon>Spermatophyta</taxon>
        <taxon>Magnoliopsida</taxon>
        <taxon>eudicotyledons</taxon>
        <taxon>Gunneridae</taxon>
        <taxon>Pentapetalae</taxon>
        <taxon>asterids</taxon>
        <taxon>campanulids</taxon>
        <taxon>Asterales</taxon>
        <taxon>Asteraceae</taxon>
        <taxon>Asteroideae</taxon>
        <taxon>Anthemideae</taxon>
        <taxon>Anthemidinae</taxon>
        <taxon>Tanacetum</taxon>
    </lineage>
</organism>
<feature type="domain" description="Transposase (putative) gypsy type" evidence="1">
    <location>
        <begin position="54"/>
        <end position="101"/>
    </location>
</feature>
<accession>A0ABQ5FD23</accession>
<sequence>MNLYHSQLTQDDLNDLIIRYEIPRDLHPRLPSKEFVMSELSDDAIGIYHRMFDFSGIRNPFSSFLLALIKHYRVHFSQLGPLGLNKVITFEVLYRSLQIESTKSGFFLIDRRAIPDAMVWRHPDAAIDDPRPAAGSFSMVDVCRLSTCYNTEGYA</sequence>
<name>A0ABQ5FD23_9ASTR</name>
<evidence type="ECO:0000313" key="2">
    <source>
        <dbReference type="EMBL" id="GJT60502.1"/>
    </source>
</evidence>
<evidence type="ECO:0000313" key="3">
    <source>
        <dbReference type="Proteomes" id="UP001151760"/>
    </source>
</evidence>
<protein>
    <recommendedName>
        <fullName evidence="1">Transposase (putative) gypsy type domain-containing protein</fullName>
    </recommendedName>
</protein>
<keyword evidence="3" id="KW-1185">Reference proteome</keyword>
<gene>
    <name evidence="2" type="ORF">Tco_1004035</name>
</gene>
<proteinExistence type="predicted"/>
<comment type="caution">
    <text evidence="2">The sequence shown here is derived from an EMBL/GenBank/DDBJ whole genome shotgun (WGS) entry which is preliminary data.</text>
</comment>
<dbReference type="Proteomes" id="UP001151760">
    <property type="component" value="Unassembled WGS sequence"/>
</dbReference>
<reference evidence="2" key="1">
    <citation type="journal article" date="2022" name="Int. J. Mol. Sci.">
        <title>Draft Genome of Tanacetum Coccineum: Genomic Comparison of Closely Related Tanacetum-Family Plants.</title>
        <authorList>
            <person name="Yamashiro T."/>
            <person name="Shiraishi A."/>
            <person name="Nakayama K."/>
            <person name="Satake H."/>
        </authorList>
    </citation>
    <scope>NUCLEOTIDE SEQUENCE</scope>
</reference>
<dbReference type="PANTHER" id="PTHR31099">
    <property type="entry name" value="OS06G0165300 PROTEIN"/>
    <property type="match status" value="1"/>
</dbReference>
<dbReference type="EMBL" id="BQNB010017205">
    <property type="protein sequence ID" value="GJT60502.1"/>
    <property type="molecule type" value="Genomic_DNA"/>
</dbReference>
<dbReference type="Pfam" id="PF04195">
    <property type="entry name" value="Transposase_28"/>
    <property type="match status" value="1"/>
</dbReference>
<dbReference type="PANTHER" id="PTHR31099:SF41">
    <property type="entry name" value="TRANSPOSASE (PUTATIVE), GYPSY TYPE-RELATED"/>
    <property type="match status" value="1"/>
</dbReference>
<reference evidence="2" key="2">
    <citation type="submission" date="2022-01" db="EMBL/GenBank/DDBJ databases">
        <authorList>
            <person name="Yamashiro T."/>
            <person name="Shiraishi A."/>
            <person name="Satake H."/>
            <person name="Nakayama K."/>
        </authorList>
    </citation>
    <scope>NUCLEOTIDE SEQUENCE</scope>
</reference>